<dbReference type="PIRSF" id="PIRSF020479">
    <property type="entry name" value="UCP020479_CheW"/>
    <property type="match status" value="1"/>
</dbReference>
<reference evidence="2 3" key="1">
    <citation type="submission" date="2020-03" db="EMBL/GenBank/DDBJ databases">
        <title>Complete genome sequence of Shewanella sp.</title>
        <authorList>
            <person name="Kim Y.-S."/>
            <person name="Kim S.-J."/>
            <person name="Jung H.-K."/>
            <person name="Kim K.-H."/>
        </authorList>
    </citation>
    <scope>NUCLEOTIDE SEQUENCE [LARGE SCALE GENOMIC DNA]</scope>
    <source>
        <strain evidence="2 3">PN3F2</strain>
    </source>
</reference>
<dbReference type="EMBL" id="CP050313">
    <property type="protein sequence ID" value="QIR14005.1"/>
    <property type="molecule type" value="Genomic_DNA"/>
</dbReference>
<dbReference type="InterPro" id="IPR014506">
    <property type="entry name" value="UCP020479_CheW"/>
</dbReference>
<organism evidence="2 3">
    <name type="scientific">Shewanella aestuarii</name>
    <dbReference type="NCBI Taxonomy" id="1028752"/>
    <lineage>
        <taxon>Bacteria</taxon>
        <taxon>Pseudomonadati</taxon>
        <taxon>Pseudomonadota</taxon>
        <taxon>Gammaproteobacteria</taxon>
        <taxon>Alteromonadales</taxon>
        <taxon>Shewanellaceae</taxon>
        <taxon>Shewanella</taxon>
    </lineage>
</organism>
<name>A0A6G9QIW5_9GAMM</name>
<dbReference type="Pfam" id="PF01584">
    <property type="entry name" value="CheW"/>
    <property type="match status" value="1"/>
</dbReference>
<proteinExistence type="predicted"/>
<evidence type="ECO:0000259" key="1">
    <source>
        <dbReference type="PROSITE" id="PS50851"/>
    </source>
</evidence>
<dbReference type="KEGG" id="saes:HBH39_05405"/>
<feature type="domain" description="CheW-like" evidence="1">
    <location>
        <begin position="223"/>
        <end position="361"/>
    </location>
</feature>
<gene>
    <name evidence="2" type="ORF">HBH39_05405</name>
</gene>
<accession>A0A6G9QIW5</accession>
<dbReference type="InterPro" id="IPR002545">
    <property type="entry name" value="CheW-lke_dom"/>
</dbReference>
<dbReference type="PROSITE" id="PS50851">
    <property type="entry name" value="CHEW"/>
    <property type="match status" value="1"/>
</dbReference>
<evidence type="ECO:0000313" key="2">
    <source>
        <dbReference type="EMBL" id="QIR14005.1"/>
    </source>
</evidence>
<sequence length="372" mass="40959">MSKSVDETVFDYFTLLLSEPTEKLIEQKDVPQTNARPSLAEHELIKPVTSTKSAVISKKSTEHLVAPQVDARPNETRRFAEPTTSIDKAALTKLLSAVSDPEPQTQVEAKVEAKIDAVKNSISVDEIKASANKVRQAIIGKANEAPKQTAVDIVNTHKTTQANKEINSLADKKLSETAPNSIKKAIIDHKPDVDDSDTLALQTQLGATPPSITHDLQQVLDNEFQVLFFKVAGLTLAVPLVSLGGIVKVERISHLIGRPKWFLGVQTHREEKINVVDTGAWVMPEKYTPQLAESIDYQYLVMLEDSRWGLACESLVNAVKIDKSHVNWREKSGKRPWLAGVVKQQMCGILHVQALIKMLDAGLGCQDSIDRG</sequence>
<keyword evidence="3" id="KW-1185">Reference proteome</keyword>
<dbReference type="RefSeq" id="WP_167676300.1">
    <property type="nucleotide sequence ID" value="NZ_CP050313.1"/>
</dbReference>
<dbReference type="InterPro" id="IPR036061">
    <property type="entry name" value="CheW-like_dom_sf"/>
</dbReference>
<dbReference type="AlphaFoldDB" id="A0A6G9QIW5"/>
<protein>
    <submittedName>
        <fullName evidence="2">Chemotaxis protein CheW</fullName>
    </submittedName>
</protein>
<dbReference type="SUPFAM" id="SSF50341">
    <property type="entry name" value="CheW-like"/>
    <property type="match status" value="1"/>
</dbReference>
<dbReference type="GO" id="GO:0006935">
    <property type="term" value="P:chemotaxis"/>
    <property type="evidence" value="ECO:0007669"/>
    <property type="project" value="InterPro"/>
</dbReference>
<dbReference type="Proteomes" id="UP000502608">
    <property type="component" value="Chromosome"/>
</dbReference>
<evidence type="ECO:0000313" key="3">
    <source>
        <dbReference type="Proteomes" id="UP000502608"/>
    </source>
</evidence>
<dbReference type="GO" id="GO:0007165">
    <property type="term" value="P:signal transduction"/>
    <property type="evidence" value="ECO:0007669"/>
    <property type="project" value="InterPro"/>
</dbReference>
<dbReference type="SMART" id="SM00260">
    <property type="entry name" value="CheW"/>
    <property type="match status" value="1"/>
</dbReference>